<organism evidence="13">
    <name type="scientific">Graphocephala atropunctata</name>
    <dbReference type="NCBI Taxonomy" id="36148"/>
    <lineage>
        <taxon>Eukaryota</taxon>
        <taxon>Metazoa</taxon>
        <taxon>Ecdysozoa</taxon>
        <taxon>Arthropoda</taxon>
        <taxon>Hexapoda</taxon>
        <taxon>Insecta</taxon>
        <taxon>Pterygota</taxon>
        <taxon>Neoptera</taxon>
        <taxon>Paraneoptera</taxon>
        <taxon>Hemiptera</taxon>
        <taxon>Auchenorrhyncha</taxon>
        <taxon>Membracoidea</taxon>
        <taxon>Cicadellidae</taxon>
        <taxon>Cicadellinae</taxon>
        <taxon>Cicadellini</taxon>
        <taxon>Graphocephala</taxon>
    </lineage>
</organism>
<dbReference type="GO" id="GO:0005886">
    <property type="term" value="C:plasma membrane"/>
    <property type="evidence" value="ECO:0007669"/>
    <property type="project" value="UniProtKB-SubCell"/>
</dbReference>
<evidence type="ECO:0000256" key="1">
    <source>
        <dbReference type="ARBA" id="ARBA00004236"/>
    </source>
</evidence>
<dbReference type="InterPro" id="IPR035986">
    <property type="entry name" value="PKD_dom_sf"/>
</dbReference>
<dbReference type="FunFam" id="2.60.40.10:FF:001655">
    <property type="entry name" value="Blast:Dyslexia-associated protein KIAA0319"/>
    <property type="match status" value="1"/>
</dbReference>
<accession>A0A1B6KMD1</accession>
<proteinExistence type="predicted"/>
<evidence type="ECO:0000256" key="8">
    <source>
        <dbReference type="ARBA" id="ARBA00023180"/>
    </source>
</evidence>
<dbReference type="FunFam" id="2.60.40.10:FF:000061">
    <property type="entry name" value="Dyslexia-associated protein KIAA0319 homolog"/>
    <property type="match status" value="3"/>
</dbReference>
<evidence type="ECO:0000256" key="2">
    <source>
        <dbReference type="ARBA" id="ARBA00022475"/>
    </source>
</evidence>
<dbReference type="PANTHER" id="PTHR46182:SF2">
    <property type="entry name" value="FI19480P1"/>
    <property type="match status" value="1"/>
</dbReference>
<evidence type="ECO:0000256" key="10">
    <source>
        <dbReference type="SAM" id="Phobius"/>
    </source>
</evidence>
<keyword evidence="4 11" id="KW-0732">Signal</keyword>
<evidence type="ECO:0000256" key="7">
    <source>
        <dbReference type="ARBA" id="ARBA00023136"/>
    </source>
</evidence>
<reference evidence="13" key="1">
    <citation type="submission" date="2015-11" db="EMBL/GenBank/DDBJ databases">
        <title>De novo transcriptome assembly of four potential Pierce s Disease insect vectors from Arizona vineyards.</title>
        <authorList>
            <person name="Tassone E.E."/>
        </authorList>
    </citation>
    <scope>NUCLEOTIDE SEQUENCE</scope>
</reference>
<feature type="domain" description="PKD" evidence="12">
    <location>
        <begin position="531"/>
        <end position="623"/>
    </location>
</feature>
<feature type="compositionally biased region" description="Polar residues" evidence="9">
    <location>
        <begin position="218"/>
        <end position="230"/>
    </location>
</feature>
<evidence type="ECO:0000256" key="6">
    <source>
        <dbReference type="ARBA" id="ARBA00022989"/>
    </source>
</evidence>
<dbReference type="SMART" id="SM00089">
    <property type="entry name" value="PKD"/>
    <property type="match status" value="5"/>
</dbReference>
<name>A0A1B6KMD1_9HEMI</name>
<dbReference type="PROSITE" id="PS50093">
    <property type="entry name" value="PKD"/>
    <property type="match status" value="1"/>
</dbReference>
<dbReference type="InterPro" id="IPR022409">
    <property type="entry name" value="PKD/Chitinase_dom"/>
</dbReference>
<sequence>MRPSAQLQVVLSWNLLLVAVCQLDLDSPQWRDCPQLLPKVLVGYAPRGNESAGVYKKSTDAVTLPSCVALCCDQPSCNVVFMFKQTCFQIECESDSLCEPVYREGSQFGNNVRMVLVRPVGAGGRWGDIFAMPLQVDYSRDKPWFGNSLQDLDVAESGLDKVCLADCPHHEHCSVATSACECDEGYLRNRQGDCISAGNMTAVSALLLSPSRDRESTESPSSTKVSEGLDSTSKLPIQTLHISVLSKIVRLPENGAALSAYTIPAELPGGEKYNYEWTLISQPEGSSKGTMTDKNGETLKLSNLSEGVYEFKVAVSGPGVYGEALANVTVMPPKRINRPPVAIVKPASKTVKLPNTGAVLDGSSSSDDDEIIAWHWELQKGPLGYQPYLQDSPTLVLNNLNITGNYTFTLTVEDSDHEKNSTVANITVLQMPDYPPVANAGQDVILYLPHNNVTLNGSLSSDDKAIVNWEWTKSPSDQDKAVDMQKTRTPYLELSNLEEGMYTFILKVTDEADQFDTSTVHVFVKPPTNKPPTAYAGKNMSVSLPQTTVLLDGTKSSDDIKIVSWNWEMVSGPGRVEFSAKNESVTNVTSLTKGQYVFKLTITDGNGNTAANTVAVTVTQNSNSPPKANAGGDHTVELPVDVLVLNGSQSKDDLAIAKWLWTREPTSLAIGSIIAGTDTSPVLMLTNVVAGRYLFRLKVTDDQGEWDEDTVSVIVKPDPHLYHLVELTLNIEADKLTKSRSDSVVMKLGLLLRDAASLVVRALRTEAATGRAVLVFYVETARNALPGPTVVRTLKHKLAQDSVLLQLSVTNIQTTVCQNNCSGHGVCDQATRQCMCEAFWMQDLLRKHFGDGDSNCDWSILYVVIALFTGFVCVVGCVWGIVCVCSRLCLCCHRPSKRQRYALLDNNEDSRLPLGKVMLSESESDSDILFESRKPSKLLNGEARNGVKFNRTGSGFKMERRIKT</sequence>
<keyword evidence="5" id="KW-0677">Repeat</keyword>
<keyword evidence="6 10" id="KW-1133">Transmembrane helix</keyword>
<dbReference type="Pfam" id="PF22352">
    <property type="entry name" value="K319L-like_PKD"/>
    <property type="match status" value="5"/>
</dbReference>
<dbReference type="Pfam" id="PF23597">
    <property type="entry name" value="KIAA0319_N"/>
    <property type="match status" value="1"/>
</dbReference>
<evidence type="ECO:0000256" key="3">
    <source>
        <dbReference type="ARBA" id="ARBA00022692"/>
    </source>
</evidence>
<evidence type="ECO:0000256" key="9">
    <source>
        <dbReference type="SAM" id="MobiDB-lite"/>
    </source>
</evidence>
<feature type="region of interest" description="Disordered" evidence="9">
    <location>
        <begin position="209"/>
        <end position="230"/>
    </location>
</feature>
<dbReference type="InterPro" id="IPR056502">
    <property type="entry name" value="KIAA0319-like_C"/>
</dbReference>
<evidence type="ECO:0000313" key="13">
    <source>
        <dbReference type="EMBL" id="JAT12354.1"/>
    </source>
</evidence>
<keyword evidence="3 10" id="KW-0812">Transmembrane</keyword>
<dbReference type="EMBL" id="GEBQ01027623">
    <property type="protein sequence ID" value="JAT12354.1"/>
    <property type="molecule type" value="Transcribed_RNA"/>
</dbReference>
<dbReference type="CDD" id="cd00146">
    <property type="entry name" value="PKD"/>
    <property type="match status" value="3"/>
</dbReference>
<evidence type="ECO:0000256" key="5">
    <source>
        <dbReference type="ARBA" id="ARBA00022737"/>
    </source>
</evidence>
<dbReference type="InterPro" id="IPR013980">
    <property type="entry name" value="MANSC_dom"/>
</dbReference>
<keyword evidence="8" id="KW-0325">Glycoprotein</keyword>
<evidence type="ECO:0000256" key="11">
    <source>
        <dbReference type="SAM" id="SignalP"/>
    </source>
</evidence>
<dbReference type="Gene3D" id="2.60.40.10">
    <property type="entry name" value="Immunoglobulins"/>
    <property type="match status" value="5"/>
</dbReference>
<dbReference type="GO" id="GO:0031410">
    <property type="term" value="C:cytoplasmic vesicle"/>
    <property type="evidence" value="ECO:0007669"/>
    <property type="project" value="TreeGrafter"/>
</dbReference>
<keyword evidence="7 10" id="KW-0472">Membrane</keyword>
<dbReference type="InterPro" id="IPR029865">
    <property type="entry name" value="KIAA0319-like"/>
</dbReference>
<dbReference type="AlphaFoldDB" id="A0A1B6KMD1"/>
<dbReference type="Gene3D" id="2.60.120.260">
    <property type="entry name" value="Galactose-binding domain-like"/>
    <property type="match status" value="1"/>
</dbReference>
<evidence type="ECO:0000259" key="12">
    <source>
        <dbReference type="PROSITE" id="PS50093"/>
    </source>
</evidence>
<evidence type="ECO:0000256" key="4">
    <source>
        <dbReference type="ARBA" id="ARBA00022729"/>
    </source>
</evidence>
<dbReference type="CDD" id="cd19941">
    <property type="entry name" value="TIL"/>
    <property type="match status" value="1"/>
</dbReference>
<feature type="chain" id="PRO_5008586678" description="PKD domain-containing protein" evidence="11">
    <location>
        <begin position="22"/>
        <end position="964"/>
    </location>
</feature>
<dbReference type="Pfam" id="PF23620">
    <property type="entry name" value="KIAA0319"/>
    <property type="match status" value="1"/>
</dbReference>
<dbReference type="GO" id="GO:0001764">
    <property type="term" value="P:neuron migration"/>
    <property type="evidence" value="ECO:0007669"/>
    <property type="project" value="TreeGrafter"/>
</dbReference>
<protein>
    <recommendedName>
        <fullName evidence="12">PKD domain-containing protein</fullName>
    </recommendedName>
</protein>
<dbReference type="SMART" id="SM00765">
    <property type="entry name" value="MANEC"/>
    <property type="match status" value="1"/>
</dbReference>
<dbReference type="InterPro" id="IPR013783">
    <property type="entry name" value="Ig-like_fold"/>
</dbReference>
<feature type="transmembrane region" description="Helical" evidence="10">
    <location>
        <begin position="860"/>
        <end position="890"/>
    </location>
</feature>
<feature type="signal peptide" evidence="11">
    <location>
        <begin position="1"/>
        <end position="21"/>
    </location>
</feature>
<dbReference type="PANTHER" id="PTHR46182">
    <property type="entry name" value="FI19480P1"/>
    <property type="match status" value="1"/>
</dbReference>
<dbReference type="FunFam" id="2.60.40.10:FF:000257">
    <property type="entry name" value="Dyslexia-associated protein KIAA0319-like"/>
    <property type="match status" value="1"/>
</dbReference>
<dbReference type="InterPro" id="IPR011106">
    <property type="entry name" value="MANSC_N"/>
</dbReference>
<dbReference type="SUPFAM" id="SSF49299">
    <property type="entry name" value="PKD domain"/>
    <property type="match status" value="4"/>
</dbReference>
<comment type="subcellular location">
    <subcellularLocation>
        <location evidence="1">Cell membrane</location>
    </subcellularLocation>
</comment>
<gene>
    <name evidence="13" type="ORF">g.31921</name>
</gene>
<dbReference type="InterPro" id="IPR000601">
    <property type="entry name" value="PKD_dom"/>
</dbReference>
<keyword evidence="2" id="KW-1003">Cell membrane</keyword>